<gene>
    <name evidence="2" type="ORF">EDB81DRAFT_925477</name>
</gene>
<evidence type="ECO:0000259" key="1">
    <source>
        <dbReference type="PROSITE" id="PS50011"/>
    </source>
</evidence>
<dbReference type="PANTHER" id="PTHR37542:SF3">
    <property type="entry name" value="PRION-INHIBITION AND PROPAGATION HELO DOMAIN-CONTAINING PROTEIN"/>
    <property type="match status" value="1"/>
</dbReference>
<proteinExistence type="predicted"/>
<dbReference type="PROSITE" id="PS50011">
    <property type="entry name" value="PROTEIN_KINASE_DOM"/>
    <property type="match status" value="1"/>
</dbReference>
<dbReference type="EMBL" id="JAGMUV010000004">
    <property type="protein sequence ID" value="KAH7161774.1"/>
    <property type="molecule type" value="Genomic_DNA"/>
</dbReference>
<dbReference type="InterPro" id="IPR011009">
    <property type="entry name" value="Kinase-like_dom_sf"/>
</dbReference>
<dbReference type="Gene3D" id="1.10.510.10">
    <property type="entry name" value="Transferase(Phosphotransferase) domain 1"/>
    <property type="match status" value="1"/>
</dbReference>
<protein>
    <recommendedName>
        <fullName evidence="1">Protein kinase domain-containing protein</fullName>
    </recommendedName>
</protein>
<accession>A0A9P9FHX4</accession>
<dbReference type="InterPro" id="IPR000719">
    <property type="entry name" value="Prot_kinase_dom"/>
</dbReference>
<reference evidence="2" key="1">
    <citation type="journal article" date="2021" name="Nat. Commun.">
        <title>Genetic determinants of endophytism in the Arabidopsis root mycobiome.</title>
        <authorList>
            <person name="Mesny F."/>
            <person name="Miyauchi S."/>
            <person name="Thiergart T."/>
            <person name="Pickel B."/>
            <person name="Atanasova L."/>
            <person name="Karlsson M."/>
            <person name="Huettel B."/>
            <person name="Barry K.W."/>
            <person name="Haridas S."/>
            <person name="Chen C."/>
            <person name="Bauer D."/>
            <person name="Andreopoulos W."/>
            <person name="Pangilinan J."/>
            <person name="LaButti K."/>
            <person name="Riley R."/>
            <person name="Lipzen A."/>
            <person name="Clum A."/>
            <person name="Drula E."/>
            <person name="Henrissat B."/>
            <person name="Kohler A."/>
            <person name="Grigoriev I.V."/>
            <person name="Martin F.M."/>
            <person name="Hacquard S."/>
        </authorList>
    </citation>
    <scope>NUCLEOTIDE SEQUENCE</scope>
    <source>
        <strain evidence="2">MPI-CAGE-AT-0147</strain>
    </source>
</reference>
<evidence type="ECO:0000313" key="2">
    <source>
        <dbReference type="EMBL" id="KAH7161774.1"/>
    </source>
</evidence>
<organism evidence="2 3">
    <name type="scientific">Dactylonectria macrodidyma</name>
    <dbReference type="NCBI Taxonomy" id="307937"/>
    <lineage>
        <taxon>Eukaryota</taxon>
        <taxon>Fungi</taxon>
        <taxon>Dikarya</taxon>
        <taxon>Ascomycota</taxon>
        <taxon>Pezizomycotina</taxon>
        <taxon>Sordariomycetes</taxon>
        <taxon>Hypocreomycetidae</taxon>
        <taxon>Hypocreales</taxon>
        <taxon>Nectriaceae</taxon>
        <taxon>Dactylonectria</taxon>
    </lineage>
</organism>
<dbReference type="GO" id="GO:0005524">
    <property type="term" value="F:ATP binding"/>
    <property type="evidence" value="ECO:0007669"/>
    <property type="project" value="InterPro"/>
</dbReference>
<name>A0A9P9FHX4_9HYPO</name>
<dbReference type="InterPro" id="IPR029498">
    <property type="entry name" value="HeLo_dom"/>
</dbReference>
<feature type="domain" description="Protein kinase" evidence="1">
    <location>
        <begin position="189"/>
        <end position="556"/>
    </location>
</feature>
<dbReference type="AlphaFoldDB" id="A0A9P9FHX4"/>
<comment type="caution">
    <text evidence="2">The sequence shown here is derived from an EMBL/GenBank/DDBJ whole genome shotgun (WGS) entry which is preliminary data.</text>
</comment>
<keyword evidence="3" id="KW-1185">Reference proteome</keyword>
<dbReference type="GO" id="GO:0004672">
    <property type="term" value="F:protein kinase activity"/>
    <property type="evidence" value="ECO:0007669"/>
    <property type="project" value="InterPro"/>
</dbReference>
<dbReference type="Gene3D" id="1.20.120.1020">
    <property type="entry name" value="Prion-inhibition and propagation, HeLo domain"/>
    <property type="match status" value="1"/>
</dbReference>
<dbReference type="Proteomes" id="UP000738349">
    <property type="component" value="Unassembled WGS sequence"/>
</dbReference>
<sequence>MESVGFISLAGQLFSGSLKLYDIYVRRQGAGKTYQRQTTLLSIQECRYRNWGTTFGLDKGVFNGQENLKPYQCDLILDILAGISDVLMEASDLDKRYASPSKPSEGSSTSLAPEINALAITDRQLQSRKRAHELKSRIATSIRFVLRDEAKIEKFIETLASFNDGLDELTASHTRNMYAMLCTQLLATNTTVDLLGLASATESTDTTISELANRKARNIEISGQQPSVVGMKELYLDSKTSLQLDEVDITVTSSSKSTGREFGTYQLTTPVMLEWKMASEDASESDLLQRAFDVASFLSAPSKEKTHLQRCMGYFTRPGETRRVALVYQVGSGKHRALSETIEAGDMDHISLGTRHRLALELAESVFYLHLTGWLHKSIRSDNLLISTHNSDKNTVAPSLGPQLSLTLVGFNTSRLDQQGEASEKIEQGNVANLYQHPDYQGGSWMTPYLRSYDIYSLGVCLLEIGLWQPIREIGGYKPNKHSATSFSNKLKKESVMGSLDFTVGTPYRRAVEWCLKGQFEVGEDGQVFATKPSEGQMLEFSDRVVSELAKCSVPE</sequence>
<dbReference type="PANTHER" id="PTHR37542">
    <property type="entry name" value="HELO DOMAIN-CONTAINING PROTEIN-RELATED"/>
    <property type="match status" value="1"/>
</dbReference>
<evidence type="ECO:0000313" key="3">
    <source>
        <dbReference type="Proteomes" id="UP000738349"/>
    </source>
</evidence>
<dbReference type="InterPro" id="IPR038305">
    <property type="entry name" value="HeLo_sf"/>
</dbReference>
<dbReference type="Pfam" id="PF14479">
    <property type="entry name" value="HeLo"/>
    <property type="match status" value="1"/>
</dbReference>
<dbReference type="SUPFAM" id="SSF56112">
    <property type="entry name" value="Protein kinase-like (PK-like)"/>
    <property type="match status" value="1"/>
</dbReference>
<dbReference type="OrthoDB" id="1911848at2759"/>